<dbReference type="AlphaFoldDB" id="A0A9Q5HT68"/>
<reference evidence="1" key="1">
    <citation type="submission" date="2016-06" db="EMBL/GenBank/DDBJ databases">
        <title>Draft Genome sequence of the fungus Inonotus baumii.</title>
        <authorList>
            <person name="Zhu H."/>
            <person name="Lin W."/>
        </authorList>
    </citation>
    <scope>NUCLEOTIDE SEQUENCE</scope>
    <source>
        <strain evidence="1">821</strain>
    </source>
</reference>
<organism evidence="1 2">
    <name type="scientific">Sanghuangporus baumii</name>
    <name type="common">Phellinus baumii</name>
    <dbReference type="NCBI Taxonomy" id="108892"/>
    <lineage>
        <taxon>Eukaryota</taxon>
        <taxon>Fungi</taxon>
        <taxon>Dikarya</taxon>
        <taxon>Basidiomycota</taxon>
        <taxon>Agaricomycotina</taxon>
        <taxon>Agaricomycetes</taxon>
        <taxon>Hymenochaetales</taxon>
        <taxon>Hymenochaetaceae</taxon>
        <taxon>Sanghuangporus</taxon>
    </lineage>
</organism>
<accession>A0A9Q5HT68</accession>
<sequence>MESPIEQALPDLPNEIWLCILQILVQPPTPDWHEHSMFFPPGIDITPLHGLKNVSRRFRALTARIELLMRTAAPTMESPIEQALPDLPNEIWLCILQILVQPPTPDWHEHSMFFPPGIDITPLHGFKNVSRRFRALTARTELLMCDHLISVCHVRDIRKMSAPPGELRHLEIQDSVYSIGSWEFGSLFGPLVNIESLSIIFTSNTDVLTSRLTLLPLRQSLRRLHLTSKDTDLCHLALDFPNLVELQLSRVGPRERDSHASSFMLETFSPAVKGLSFPSLLLWFAEGLKKSVIKLQRLRFLSLHVTLASYSQYNHVYLSHRIMHRRDPCNIKECKVLRGLQAYETQAILLKEKLASQEVAGYLPALERIRWVNIWKAVCHEKELQREYRIDRSDDGIIIPVLNLNLTSSSLKAAGNCTRFAARDLGFDTLSPTTIAMSPELEDSVHLPSELWLHILKAAVESSSLPSHAFFPPADDFTLIRGFKASCHRFRSLVEYLEHSGPISSVHLLIQIDALRLPLREYSRLAPRFANLESLAITCTDCSILTCLQATPLAQRLQRLDLTCISMYLSSLRIDFPNLLELRLSTFPPMTKTTRAEEFLLETMGFSLLNFEFDIMLHVFIEMLGESLHKLQSLQLLSMHASLVPVRQFNYARLYHVDRHETQRCDFRVCKLCPKFGELPDMINREASATTSLARILPELERVRWTDPWKTEYFDEECQREYKITRGEDAEVRAFFERKCVDIVSVYPCSM</sequence>
<keyword evidence="2" id="KW-1185">Reference proteome</keyword>
<dbReference type="Proteomes" id="UP000757232">
    <property type="component" value="Unassembled WGS sequence"/>
</dbReference>
<gene>
    <name evidence="1" type="ORF">A7U60_g7551</name>
</gene>
<evidence type="ECO:0000313" key="2">
    <source>
        <dbReference type="Proteomes" id="UP000757232"/>
    </source>
</evidence>
<name>A0A9Q5HT68_SANBA</name>
<proteinExistence type="predicted"/>
<evidence type="ECO:0000313" key="1">
    <source>
        <dbReference type="EMBL" id="OCB85541.1"/>
    </source>
</evidence>
<dbReference type="SUPFAM" id="SSF52047">
    <property type="entry name" value="RNI-like"/>
    <property type="match status" value="1"/>
</dbReference>
<protein>
    <recommendedName>
        <fullName evidence="3">F-box domain-containing protein</fullName>
    </recommendedName>
</protein>
<comment type="caution">
    <text evidence="1">The sequence shown here is derived from an EMBL/GenBank/DDBJ whole genome shotgun (WGS) entry which is preliminary data.</text>
</comment>
<dbReference type="EMBL" id="LNZH02000209">
    <property type="protein sequence ID" value="OCB85541.1"/>
    <property type="molecule type" value="Genomic_DNA"/>
</dbReference>
<evidence type="ECO:0008006" key="3">
    <source>
        <dbReference type="Google" id="ProtNLM"/>
    </source>
</evidence>